<dbReference type="InterPro" id="IPR018060">
    <property type="entry name" value="HTH_AraC"/>
</dbReference>
<dbReference type="RefSeq" id="WP_317140408.1">
    <property type="nucleotide sequence ID" value="NZ_CP118157.1"/>
</dbReference>
<accession>A0AA97FIQ6</accession>
<reference evidence="5 6" key="1">
    <citation type="submission" date="2023-02" db="EMBL/GenBank/DDBJ databases">
        <title>Microbacterium betulae sp. nov., isolated from birch wood.</title>
        <authorList>
            <person name="Pasciak M."/>
            <person name="Pawlik K.J."/>
            <person name="Martynowski D."/>
            <person name="Laczmanski L."/>
            <person name="Ciekot J."/>
            <person name="Szponar B."/>
            <person name="Wojcik-Fatla A."/>
            <person name="Mackiewicz B."/>
            <person name="Farian E."/>
            <person name="Cholewa G."/>
            <person name="Cholewa A."/>
            <person name="Dutkiewicz J."/>
        </authorList>
    </citation>
    <scope>NUCLEOTIDE SEQUENCE [LARGE SCALE GENOMIC DNA]</scope>
    <source>
        <strain evidence="5 6">AB</strain>
    </source>
</reference>
<feature type="domain" description="HTH araC/xylS-type" evidence="4">
    <location>
        <begin position="217"/>
        <end position="318"/>
    </location>
</feature>
<protein>
    <submittedName>
        <fullName evidence="5">Helix-turn-helix domain-containing protein</fullName>
    </submittedName>
</protein>
<dbReference type="EMBL" id="CP118157">
    <property type="protein sequence ID" value="WOF23936.1"/>
    <property type="molecule type" value="Genomic_DNA"/>
</dbReference>
<name>A0AA97FIQ6_9MICO</name>
<keyword evidence="2" id="KW-0238">DNA-binding</keyword>
<dbReference type="PROSITE" id="PS00041">
    <property type="entry name" value="HTH_ARAC_FAMILY_1"/>
    <property type="match status" value="1"/>
</dbReference>
<keyword evidence="3" id="KW-0804">Transcription</keyword>
<dbReference type="InterPro" id="IPR009057">
    <property type="entry name" value="Homeodomain-like_sf"/>
</dbReference>
<dbReference type="InterPro" id="IPR020449">
    <property type="entry name" value="Tscrpt_reg_AraC-type_HTH"/>
</dbReference>
<evidence type="ECO:0000256" key="1">
    <source>
        <dbReference type="ARBA" id="ARBA00023015"/>
    </source>
</evidence>
<keyword evidence="6" id="KW-1185">Reference proteome</keyword>
<keyword evidence="1" id="KW-0805">Transcription regulation</keyword>
<dbReference type="InterPro" id="IPR050204">
    <property type="entry name" value="AraC_XylS_family_regulators"/>
</dbReference>
<dbReference type="PROSITE" id="PS01124">
    <property type="entry name" value="HTH_ARAC_FAMILY_2"/>
    <property type="match status" value="1"/>
</dbReference>
<dbReference type="SUPFAM" id="SSF46689">
    <property type="entry name" value="Homeodomain-like"/>
    <property type="match status" value="1"/>
</dbReference>
<evidence type="ECO:0000259" key="4">
    <source>
        <dbReference type="PROSITE" id="PS01124"/>
    </source>
</evidence>
<dbReference type="GO" id="GO:0003700">
    <property type="term" value="F:DNA-binding transcription factor activity"/>
    <property type="evidence" value="ECO:0007669"/>
    <property type="project" value="InterPro"/>
</dbReference>
<dbReference type="GO" id="GO:0043565">
    <property type="term" value="F:sequence-specific DNA binding"/>
    <property type="evidence" value="ECO:0007669"/>
    <property type="project" value="InterPro"/>
</dbReference>
<gene>
    <name evidence="5" type="ORF">N8K70_04435</name>
</gene>
<dbReference type="PRINTS" id="PR00032">
    <property type="entry name" value="HTHARAC"/>
</dbReference>
<dbReference type="Pfam" id="PF14525">
    <property type="entry name" value="AraC_binding_2"/>
    <property type="match status" value="1"/>
</dbReference>
<dbReference type="PANTHER" id="PTHR46796:SF6">
    <property type="entry name" value="ARAC SUBFAMILY"/>
    <property type="match status" value="1"/>
</dbReference>
<dbReference type="Pfam" id="PF12833">
    <property type="entry name" value="HTH_18"/>
    <property type="match status" value="1"/>
</dbReference>
<dbReference type="Proteomes" id="UP001305498">
    <property type="component" value="Chromosome"/>
</dbReference>
<proteinExistence type="predicted"/>
<evidence type="ECO:0000256" key="3">
    <source>
        <dbReference type="ARBA" id="ARBA00023163"/>
    </source>
</evidence>
<dbReference type="PANTHER" id="PTHR46796">
    <property type="entry name" value="HTH-TYPE TRANSCRIPTIONAL ACTIVATOR RHAS-RELATED"/>
    <property type="match status" value="1"/>
</dbReference>
<evidence type="ECO:0000256" key="2">
    <source>
        <dbReference type="ARBA" id="ARBA00023125"/>
    </source>
</evidence>
<evidence type="ECO:0000313" key="6">
    <source>
        <dbReference type="Proteomes" id="UP001305498"/>
    </source>
</evidence>
<dbReference type="InterPro" id="IPR018062">
    <property type="entry name" value="HTH_AraC-typ_CS"/>
</dbReference>
<sequence>MIIVPPDPISVVVAPGRRSALSRWRSAVDDLFPPLRVVTEARDFGGAIRSAGAPGLQLTDISASPHVVVRDCDGRSAGPDGFYKLSLQLAGEGRMRQGGRELALRPGSIAMYDTARSYELSFDTDCRLLVAMFPRSALALPAGVANELAAVPLQETEGVGDVFAAYARSMNDNLALLAGAAGRRTAQIFLDLAAVFLGEQLSAGLAGDDAGRTALLMRILRHIDDHISDPDLDPTGIAAAHFISTRQLYNVFAPTGETVAQWIRRRRLAGARDDLVQPSQRDATVTEIARRWGFADSAYFGRVFRETYGTTPGRWRAEAR</sequence>
<dbReference type="Gene3D" id="1.10.10.60">
    <property type="entry name" value="Homeodomain-like"/>
    <property type="match status" value="1"/>
</dbReference>
<dbReference type="SMART" id="SM00342">
    <property type="entry name" value="HTH_ARAC"/>
    <property type="match status" value="1"/>
</dbReference>
<evidence type="ECO:0000313" key="5">
    <source>
        <dbReference type="EMBL" id="WOF23936.1"/>
    </source>
</evidence>
<dbReference type="KEGG" id="mbet:N8K70_04435"/>
<dbReference type="InterPro" id="IPR035418">
    <property type="entry name" value="AraC-bd_2"/>
</dbReference>
<organism evidence="5 6">
    <name type="scientific">Microbacterium betulae</name>
    <dbReference type="NCBI Taxonomy" id="2981139"/>
    <lineage>
        <taxon>Bacteria</taxon>
        <taxon>Bacillati</taxon>
        <taxon>Actinomycetota</taxon>
        <taxon>Actinomycetes</taxon>
        <taxon>Micrococcales</taxon>
        <taxon>Microbacteriaceae</taxon>
        <taxon>Microbacterium</taxon>
    </lineage>
</organism>
<dbReference type="AlphaFoldDB" id="A0AA97FIQ6"/>